<dbReference type="SUPFAM" id="SSF56935">
    <property type="entry name" value="Porins"/>
    <property type="match status" value="1"/>
</dbReference>
<dbReference type="Pfam" id="PF00593">
    <property type="entry name" value="TonB_dep_Rec_b-barrel"/>
    <property type="match status" value="1"/>
</dbReference>
<keyword evidence="2 11" id="KW-0813">Transport</keyword>
<comment type="subcellular location">
    <subcellularLocation>
        <location evidence="1 11">Cell outer membrane</location>
        <topology evidence="1 11">Multi-pass membrane protein</topology>
    </subcellularLocation>
</comment>
<dbReference type="GO" id="GO:0006826">
    <property type="term" value="P:iron ion transport"/>
    <property type="evidence" value="ECO:0007669"/>
    <property type="project" value="UniProtKB-KW"/>
</dbReference>
<organism evidence="16 17">
    <name type="scientific">Rhizorhapis suberifaciens</name>
    <name type="common">corky root of lettuce</name>
    <dbReference type="NCBI Taxonomy" id="13656"/>
    <lineage>
        <taxon>Bacteria</taxon>
        <taxon>Pseudomonadati</taxon>
        <taxon>Pseudomonadota</taxon>
        <taxon>Alphaproteobacteria</taxon>
        <taxon>Sphingomonadales</taxon>
        <taxon>Sphingomonadaceae</taxon>
        <taxon>Rhizorhapis</taxon>
    </lineage>
</organism>
<keyword evidence="9 11" id="KW-0472">Membrane</keyword>
<keyword evidence="7" id="KW-0406">Ion transport</keyword>
<feature type="domain" description="TonB-dependent receptor-like beta-barrel" evidence="14">
    <location>
        <begin position="286"/>
        <end position="706"/>
    </location>
</feature>
<dbReference type="GO" id="GO:0009279">
    <property type="term" value="C:cell outer membrane"/>
    <property type="evidence" value="ECO:0007669"/>
    <property type="project" value="UniProtKB-SubCell"/>
</dbReference>
<evidence type="ECO:0000259" key="15">
    <source>
        <dbReference type="Pfam" id="PF07715"/>
    </source>
</evidence>
<dbReference type="InterPro" id="IPR036942">
    <property type="entry name" value="Beta-barrel_TonB_sf"/>
</dbReference>
<evidence type="ECO:0000256" key="12">
    <source>
        <dbReference type="RuleBase" id="RU003357"/>
    </source>
</evidence>
<evidence type="ECO:0000256" key="3">
    <source>
        <dbReference type="ARBA" id="ARBA00022452"/>
    </source>
</evidence>
<evidence type="ECO:0000256" key="13">
    <source>
        <dbReference type="SAM" id="SignalP"/>
    </source>
</evidence>
<dbReference type="EMBL" id="JACHOV010000011">
    <property type="protein sequence ID" value="MBB4642538.1"/>
    <property type="molecule type" value="Genomic_DNA"/>
</dbReference>
<keyword evidence="6" id="KW-0408">Iron</keyword>
<dbReference type="PANTHER" id="PTHR32552:SF81">
    <property type="entry name" value="TONB-DEPENDENT OUTER MEMBRANE RECEPTOR"/>
    <property type="match status" value="1"/>
</dbReference>
<protein>
    <submittedName>
        <fullName evidence="16">Iron complex outermembrane receptor protein</fullName>
    </submittedName>
</protein>
<dbReference type="RefSeq" id="WP_184476720.1">
    <property type="nucleotide sequence ID" value="NZ_JACHOV010000011.1"/>
</dbReference>
<evidence type="ECO:0000256" key="2">
    <source>
        <dbReference type="ARBA" id="ARBA00022448"/>
    </source>
</evidence>
<keyword evidence="5 11" id="KW-0812">Transmembrane</keyword>
<sequence>MTSIHFHASMAALVAGLSISSAAFAQEAQADDRLNGEIIVTATRNETLASKTPVALTAVSGEALRSAGVTNPTALAEQVPNLSIDRNNNGLQITIRGVTSGDNTEKGDPSAAFMIDGVYIARPQAQEVSFFDLQRVEVLRGPQGTLFGRNTTAGLVNVITNKPKLGSFSGSLDATYGNFDTQQITGVLNIPVSDAVAIRAAANYDRRDSYLIRGPAFTTALDPFKKNLSGRLSALFDLGDGELLIRGDYSSIKGVPTNVVLTSNFFANFNTPGVEPIYVGNSRSSEELRTLNVPYSNPVQRDNSTWGILTDFSYDIGPVTVNYLGSYRELKRREDDTFVIGGFGVVFPVAVHNDYWQNSQEIRLSTNGDGPLKAQAGLYYFKEKSAIEVNVIGFAPLGTPGYFLGFEQDPTIAESWAGFGQATYSVTENFRLTGGVRYSHDKKSRAGFTVNCGAVACDQPDDTRTPNFADRSFSKVTWRIGADFDLNDRTLLYGVVATGYKAGGFNDGCQIGTAPGCGLPAEALYYDPETLTSYEVGLKTRFLDNAVRLNASAFHYDYKNIQLSQVSTICGSVCNVTTNAAVAKVDGVELEGVIAPAASSRFDFSLAWLNARYSEFFPAPGVDWSDKKLDRSPSLTLTAGYTHTIELGNGGNIQAGVRTRVSDDYRLAALGTLNQFRVPGYTKTDMLLAYNAPNDGWYVQAFVKNLEDSIVVSSAASAPLTSPVGTTQISDPRTYGARVGVKF</sequence>
<dbReference type="InterPro" id="IPR000531">
    <property type="entry name" value="Beta-barrel_TonB"/>
</dbReference>
<keyword evidence="10 11" id="KW-0998">Cell outer membrane</keyword>
<reference evidence="16 17" key="1">
    <citation type="submission" date="2020-08" db="EMBL/GenBank/DDBJ databases">
        <title>Genomic Encyclopedia of Type Strains, Phase IV (KMG-IV): sequencing the most valuable type-strain genomes for metagenomic binning, comparative biology and taxonomic classification.</title>
        <authorList>
            <person name="Goeker M."/>
        </authorList>
    </citation>
    <scope>NUCLEOTIDE SEQUENCE [LARGE SCALE GENOMIC DNA]</scope>
    <source>
        <strain evidence="16 17">DSM 7465</strain>
    </source>
</reference>
<dbReference type="InterPro" id="IPR039426">
    <property type="entry name" value="TonB-dep_rcpt-like"/>
</dbReference>
<keyword evidence="3 11" id="KW-1134">Transmembrane beta strand</keyword>
<keyword evidence="16" id="KW-0675">Receptor</keyword>
<keyword evidence="4" id="KW-0410">Iron transport</keyword>
<feature type="chain" id="PRO_5032987064" evidence="13">
    <location>
        <begin position="26"/>
        <end position="743"/>
    </location>
</feature>
<comment type="similarity">
    <text evidence="11 12">Belongs to the TonB-dependent receptor family.</text>
</comment>
<dbReference type="Pfam" id="PF07715">
    <property type="entry name" value="Plug"/>
    <property type="match status" value="1"/>
</dbReference>
<evidence type="ECO:0000256" key="7">
    <source>
        <dbReference type="ARBA" id="ARBA00023065"/>
    </source>
</evidence>
<dbReference type="InterPro" id="IPR012910">
    <property type="entry name" value="Plug_dom"/>
</dbReference>
<keyword evidence="13" id="KW-0732">Signal</keyword>
<evidence type="ECO:0000256" key="6">
    <source>
        <dbReference type="ARBA" id="ARBA00023004"/>
    </source>
</evidence>
<evidence type="ECO:0000313" key="16">
    <source>
        <dbReference type="EMBL" id="MBB4642538.1"/>
    </source>
</evidence>
<evidence type="ECO:0000256" key="4">
    <source>
        <dbReference type="ARBA" id="ARBA00022496"/>
    </source>
</evidence>
<dbReference type="PROSITE" id="PS52016">
    <property type="entry name" value="TONB_DEPENDENT_REC_3"/>
    <property type="match status" value="1"/>
</dbReference>
<accession>A0A840HYF1</accession>
<gene>
    <name evidence="16" type="ORF">HNQ99_002869</name>
</gene>
<dbReference type="AlphaFoldDB" id="A0A840HYF1"/>
<keyword evidence="17" id="KW-1185">Reference proteome</keyword>
<dbReference type="Gene3D" id="2.40.170.20">
    <property type="entry name" value="TonB-dependent receptor, beta-barrel domain"/>
    <property type="match status" value="1"/>
</dbReference>
<evidence type="ECO:0000256" key="1">
    <source>
        <dbReference type="ARBA" id="ARBA00004571"/>
    </source>
</evidence>
<name>A0A840HYF1_9SPHN</name>
<feature type="signal peptide" evidence="13">
    <location>
        <begin position="1"/>
        <end position="25"/>
    </location>
</feature>
<evidence type="ECO:0000256" key="10">
    <source>
        <dbReference type="ARBA" id="ARBA00023237"/>
    </source>
</evidence>
<evidence type="ECO:0000256" key="11">
    <source>
        <dbReference type="PROSITE-ProRule" id="PRU01360"/>
    </source>
</evidence>
<feature type="domain" description="TonB-dependent receptor plug" evidence="15">
    <location>
        <begin position="50"/>
        <end position="154"/>
    </location>
</feature>
<dbReference type="Proteomes" id="UP000575068">
    <property type="component" value="Unassembled WGS sequence"/>
</dbReference>
<evidence type="ECO:0000256" key="9">
    <source>
        <dbReference type="ARBA" id="ARBA00023136"/>
    </source>
</evidence>
<evidence type="ECO:0000256" key="8">
    <source>
        <dbReference type="ARBA" id="ARBA00023077"/>
    </source>
</evidence>
<keyword evidence="8 12" id="KW-0798">TonB box</keyword>
<evidence type="ECO:0000313" key="17">
    <source>
        <dbReference type="Proteomes" id="UP000575068"/>
    </source>
</evidence>
<dbReference type="CDD" id="cd01347">
    <property type="entry name" value="ligand_gated_channel"/>
    <property type="match status" value="1"/>
</dbReference>
<evidence type="ECO:0000259" key="14">
    <source>
        <dbReference type="Pfam" id="PF00593"/>
    </source>
</evidence>
<dbReference type="PANTHER" id="PTHR32552">
    <property type="entry name" value="FERRICHROME IRON RECEPTOR-RELATED"/>
    <property type="match status" value="1"/>
</dbReference>
<evidence type="ECO:0000256" key="5">
    <source>
        <dbReference type="ARBA" id="ARBA00022692"/>
    </source>
</evidence>
<comment type="caution">
    <text evidence="16">The sequence shown here is derived from an EMBL/GenBank/DDBJ whole genome shotgun (WGS) entry which is preliminary data.</text>
</comment>
<proteinExistence type="inferred from homology"/>